<keyword evidence="5 7" id="KW-0057">Aromatic amino acid biosynthesis</keyword>
<dbReference type="Pfam" id="PF01264">
    <property type="entry name" value="Chorismate_synt"/>
    <property type="match status" value="1"/>
</dbReference>
<gene>
    <name evidence="7 9" type="primary">aroC</name>
    <name evidence="9" type="ORF">ACFSCT_02725</name>
</gene>
<comment type="function">
    <text evidence="7">Catalyzes the anti-1,4-elimination of the C-3 phosphate and the C-6 proR hydrogen from 5-enolpyruvylshikimate-3-phosphate (EPSP) to yield chorismate, which is the branch point compound that serves as the starting substrate for the three terminal pathways of aromatic amino acid biosynthesis. This reaction introduces a second double bond into the aromatic ring system.</text>
</comment>
<comment type="caution">
    <text evidence="9">The sequence shown here is derived from an EMBL/GenBank/DDBJ whole genome shotgun (WGS) entry which is preliminary data.</text>
</comment>
<dbReference type="Gene3D" id="3.60.150.10">
    <property type="entry name" value="Chorismate synthase AroC"/>
    <property type="match status" value="1"/>
</dbReference>
<keyword evidence="7" id="KW-0285">Flavoprotein</keyword>
<comment type="similarity">
    <text evidence="2 7 8">Belongs to the chorismate synthase family.</text>
</comment>
<dbReference type="SUPFAM" id="SSF103263">
    <property type="entry name" value="Chorismate synthase, AroC"/>
    <property type="match status" value="1"/>
</dbReference>
<dbReference type="HAMAP" id="MF_00300">
    <property type="entry name" value="Chorismate_synth"/>
    <property type="match status" value="1"/>
</dbReference>
<dbReference type="InterPro" id="IPR035904">
    <property type="entry name" value="Chorismate_synth_AroC_sf"/>
</dbReference>
<feature type="binding site" evidence="7">
    <location>
        <position position="287"/>
    </location>
    <ligand>
        <name>FMN</name>
        <dbReference type="ChEBI" id="CHEBI:58210"/>
    </ligand>
</feature>
<evidence type="ECO:0000256" key="6">
    <source>
        <dbReference type="ARBA" id="ARBA00023239"/>
    </source>
</evidence>
<evidence type="ECO:0000256" key="3">
    <source>
        <dbReference type="ARBA" id="ARBA00013036"/>
    </source>
</evidence>
<evidence type="ECO:0000256" key="4">
    <source>
        <dbReference type="ARBA" id="ARBA00022605"/>
    </source>
</evidence>
<keyword evidence="7" id="KW-0288">FMN</keyword>
<keyword evidence="6 7" id="KW-0456">Lyase</keyword>
<keyword evidence="4 7" id="KW-0028">Amino-acid biosynthesis</keyword>
<feature type="binding site" evidence="7">
    <location>
        <begin position="242"/>
        <end position="243"/>
    </location>
    <ligand>
        <name>FMN</name>
        <dbReference type="ChEBI" id="CHEBI:58210"/>
    </ligand>
</feature>
<evidence type="ECO:0000256" key="7">
    <source>
        <dbReference type="HAMAP-Rule" id="MF_00300"/>
    </source>
</evidence>
<dbReference type="PANTHER" id="PTHR21085:SF0">
    <property type="entry name" value="CHORISMATE SYNTHASE"/>
    <property type="match status" value="1"/>
</dbReference>
<feature type="binding site" evidence="7">
    <location>
        <position position="328"/>
    </location>
    <ligand>
        <name>FMN</name>
        <dbReference type="ChEBI" id="CHEBI:58210"/>
    </ligand>
</feature>
<dbReference type="EC" id="4.2.3.5" evidence="3 7"/>
<accession>A0ABW4R3S2</accession>
<evidence type="ECO:0000256" key="8">
    <source>
        <dbReference type="RuleBase" id="RU000605"/>
    </source>
</evidence>
<dbReference type="NCBIfam" id="NF003793">
    <property type="entry name" value="PRK05382.1"/>
    <property type="match status" value="1"/>
</dbReference>
<comment type="catalytic activity">
    <reaction evidence="7 8">
        <text>5-O-(1-carboxyvinyl)-3-phosphoshikimate = chorismate + phosphate</text>
        <dbReference type="Rhea" id="RHEA:21020"/>
        <dbReference type="ChEBI" id="CHEBI:29748"/>
        <dbReference type="ChEBI" id="CHEBI:43474"/>
        <dbReference type="ChEBI" id="CHEBI:57701"/>
        <dbReference type="EC" id="4.2.3.5"/>
    </reaction>
</comment>
<dbReference type="EMBL" id="JBHUEN010000006">
    <property type="protein sequence ID" value="MFD1880628.1"/>
    <property type="molecule type" value="Genomic_DNA"/>
</dbReference>
<comment type="cofactor">
    <cofactor evidence="7 8">
        <name>FMNH2</name>
        <dbReference type="ChEBI" id="CHEBI:57618"/>
    </cofactor>
    <text evidence="7 8">Reduced FMN (FMNH(2)).</text>
</comment>
<dbReference type="PROSITE" id="PS00787">
    <property type="entry name" value="CHORISMATE_SYNTHASE_1"/>
    <property type="match status" value="1"/>
</dbReference>
<dbReference type="InterPro" id="IPR020541">
    <property type="entry name" value="Chorismate_synthase_CS"/>
</dbReference>
<sequence>MSFNTFGHMFRVTTWGESHGPALGATVDGCPPGVPLTEDYIQQFMEKRRPGQSKMTTQRQEPDRVRILSGVFEGVTTGTPIQLMIENTDQRSKDYSDIAKSFRPGHADITYHLKYGIRDYRGGGRSSARETVARVAAGAVARAVLAQLVPDLRISAYMVQMGEKHIDRSRIDLDQIDQNPFFVPDAGVVDEWTRYLNHIRADLNSSVGAMVELVATGVPPGLGAPIYAKLDTDLCAAMMSINAVKGVEIGEGMAAAGLTGTQNADEIRMGNDGAPLYLSNHAGGILGGISSGQDIVLRFSVKPTSSILTPRRSIDTDGREIEVLTKGRHDPCVGIRAVPVAEAMAACVLADHLLLDRGQTGGKRGTIG</sequence>
<feature type="binding site" evidence="7">
    <location>
        <position position="48"/>
    </location>
    <ligand>
        <name>NADP(+)</name>
        <dbReference type="ChEBI" id="CHEBI:58349"/>
    </ligand>
</feature>
<dbReference type="CDD" id="cd07304">
    <property type="entry name" value="Chorismate_synthase"/>
    <property type="match status" value="1"/>
</dbReference>
<feature type="binding site" evidence="7">
    <location>
        <begin position="302"/>
        <end position="306"/>
    </location>
    <ligand>
        <name>FMN</name>
        <dbReference type="ChEBI" id="CHEBI:58210"/>
    </ligand>
</feature>
<dbReference type="NCBIfam" id="TIGR00033">
    <property type="entry name" value="aroC"/>
    <property type="match status" value="1"/>
</dbReference>
<dbReference type="RefSeq" id="WP_379139951.1">
    <property type="nucleotide sequence ID" value="NZ_JBHUEN010000006.1"/>
</dbReference>
<dbReference type="Proteomes" id="UP001597213">
    <property type="component" value="Unassembled WGS sequence"/>
</dbReference>
<dbReference type="GO" id="GO:0004107">
    <property type="term" value="F:chorismate synthase activity"/>
    <property type="evidence" value="ECO:0007669"/>
    <property type="project" value="UniProtKB-EC"/>
</dbReference>
<comment type="pathway">
    <text evidence="1 7 8">Metabolic intermediate biosynthesis; chorismate biosynthesis; chorismate from D-erythrose 4-phosphate and phosphoenolpyruvate: step 7/7.</text>
</comment>
<dbReference type="InterPro" id="IPR000453">
    <property type="entry name" value="Chorismate_synth"/>
</dbReference>
<keyword evidence="7" id="KW-0521">NADP</keyword>
<evidence type="ECO:0000256" key="5">
    <source>
        <dbReference type="ARBA" id="ARBA00023141"/>
    </source>
</evidence>
<keyword evidence="10" id="KW-1185">Reference proteome</keyword>
<evidence type="ECO:0000313" key="10">
    <source>
        <dbReference type="Proteomes" id="UP001597213"/>
    </source>
</evidence>
<comment type="subunit">
    <text evidence="7">Homotetramer.</text>
</comment>
<dbReference type="PANTHER" id="PTHR21085">
    <property type="entry name" value="CHORISMATE SYNTHASE"/>
    <property type="match status" value="1"/>
</dbReference>
<evidence type="ECO:0000256" key="1">
    <source>
        <dbReference type="ARBA" id="ARBA00005044"/>
    </source>
</evidence>
<organism evidence="9 10">
    <name type="scientific">Paracoccus pacificus</name>
    <dbReference type="NCBI Taxonomy" id="1463598"/>
    <lineage>
        <taxon>Bacteria</taxon>
        <taxon>Pseudomonadati</taxon>
        <taxon>Pseudomonadota</taxon>
        <taxon>Alphaproteobacteria</taxon>
        <taxon>Rhodobacterales</taxon>
        <taxon>Paracoccaceae</taxon>
        <taxon>Paracoccus</taxon>
    </lineage>
</organism>
<feature type="binding site" evidence="7">
    <location>
        <position position="54"/>
    </location>
    <ligand>
        <name>NADP(+)</name>
        <dbReference type="ChEBI" id="CHEBI:58349"/>
    </ligand>
</feature>
<dbReference type="PIRSF" id="PIRSF001456">
    <property type="entry name" value="Chorismate_synth"/>
    <property type="match status" value="1"/>
</dbReference>
<name>A0ABW4R3S2_9RHOB</name>
<evidence type="ECO:0000313" key="9">
    <source>
        <dbReference type="EMBL" id="MFD1880628.1"/>
    </source>
</evidence>
<keyword evidence="7" id="KW-0274">FAD</keyword>
<dbReference type="PROSITE" id="PS00788">
    <property type="entry name" value="CHORISMATE_SYNTHASE_2"/>
    <property type="match status" value="1"/>
</dbReference>
<protein>
    <recommendedName>
        <fullName evidence="3 7">Chorismate synthase</fullName>
        <shortName evidence="7">CS</shortName>
        <ecNumber evidence="3 7">4.2.3.5</ecNumber>
    </recommendedName>
    <alternativeName>
        <fullName evidence="7">5-enolpyruvylshikimate-3-phosphate phospholyase</fullName>
    </alternativeName>
</protein>
<dbReference type="PROSITE" id="PS00789">
    <property type="entry name" value="CHORISMATE_SYNTHASE_3"/>
    <property type="match status" value="1"/>
</dbReference>
<evidence type="ECO:0000256" key="2">
    <source>
        <dbReference type="ARBA" id="ARBA00008014"/>
    </source>
</evidence>
<proteinExistence type="inferred from homology"/>
<reference evidence="10" key="1">
    <citation type="journal article" date="2019" name="Int. J. Syst. Evol. Microbiol.">
        <title>The Global Catalogue of Microorganisms (GCM) 10K type strain sequencing project: providing services to taxonomists for standard genome sequencing and annotation.</title>
        <authorList>
            <consortium name="The Broad Institute Genomics Platform"/>
            <consortium name="The Broad Institute Genome Sequencing Center for Infectious Disease"/>
            <person name="Wu L."/>
            <person name="Ma J."/>
        </authorList>
    </citation>
    <scope>NUCLEOTIDE SEQUENCE [LARGE SCALE GENOMIC DNA]</scope>
    <source>
        <strain evidence="10">CCUG 56029</strain>
    </source>
</reference>
<feature type="binding site" evidence="7">
    <location>
        <begin position="125"/>
        <end position="127"/>
    </location>
    <ligand>
        <name>FMN</name>
        <dbReference type="ChEBI" id="CHEBI:58210"/>
    </ligand>
</feature>